<feature type="transmembrane region" description="Helical" evidence="1">
    <location>
        <begin position="169"/>
        <end position="187"/>
    </location>
</feature>
<evidence type="ECO:0000313" key="2">
    <source>
        <dbReference type="EMBL" id="CUN47039.1"/>
    </source>
</evidence>
<feature type="transmembrane region" description="Helical" evidence="1">
    <location>
        <begin position="42"/>
        <end position="62"/>
    </location>
</feature>
<reference evidence="2 3" key="1">
    <citation type="submission" date="2015-09" db="EMBL/GenBank/DDBJ databases">
        <authorList>
            <consortium name="Pathogen Informatics"/>
        </authorList>
    </citation>
    <scope>NUCLEOTIDE SEQUENCE [LARGE SCALE GENOMIC DNA]</scope>
    <source>
        <strain evidence="2 3">2789STDY5608850</strain>
    </source>
</reference>
<evidence type="ECO:0000313" key="3">
    <source>
        <dbReference type="Proteomes" id="UP000095651"/>
    </source>
</evidence>
<keyword evidence="1" id="KW-0472">Membrane</keyword>
<dbReference type="EMBL" id="CYZE01000001">
    <property type="protein sequence ID" value="CUN47039.1"/>
    <property type="molecule type" value="Genomic_DNA"/>
</dbReference>
<evidence type="ECO:0000256" key="1">
    <source>
        <dbReference type="SAM" id="Phobius"/>
    </source>
</evidence>
<dbReference type="Proteomes" id="UP000095651">
    <property type="component" value="Unassembled WGS sequence"/>
</dbReference>
<proteinExistence type="predicted"/>
<feature type="transmembrane region" description="Helical" evidence="1">
    <location>
        <begin position="89"/>
        <end position="110"/>
    </location>
</feature>
<dbReference type="RefSeq" id="WP_055652722.1">
    <property type="nucleotide sequence ID" value="NZ_CABIXC010000001.1"/>
</dbReference>
<feature type="transmembrane region" description="Helical" evidence="1">
    <location>
        <begin position="12"/>
        <end position="36"/>
    </location>
</feature>
<accession>A0A173X5D3</accession>
<gene>
    <name evidence="2" type="ORF">ERS852407_00293</name>
</gene>
<name>A0A173X5D3_9FIRM</name>
<sequence>MTRFKWINRWITADLSGIHIILAVVSVFLYIAGYFIPSSRLMTAGYAGLFLVILFYLLHLQLHSCDSFLSMHPATDQIPKSQMKLVNGVYMAVFLAVTGAFMAVFSLLHLDWLVNGLKSVLTAILRFLARFLPEGVNEPLESMPSGSFIPPELGEEAAPPSLIAKILDAALTAVAVVFIVLLAVYLLRQLFFLLIRLLKPREDGDEKEFMKPAVVFSRIHTGQAKGTPLWRDFTIEGRIRRAYKREILRRLDGRGRISRTETPEELEHKSGFPEEPSLCGIYHQVYEKARYGNGCTKEDLERLNEIRRSNQKNTESKYKKTREE</sequence>
<protein>
    <submittedName>
        <fullName evidence="2">Uncharacterized protein</fullName>
    </submittedName>
</protein>
<keyword evidence="1" id="KW-0812">Transmembrane</keyword>
<keyword evidence="1" id="KW-1133">Transmembrane helix</keyword>
<dbReference type="AlphaFoldDB" id="A0A173X5D3"/>
<organism evidence="2 3">
    <name type="scientific">Hungatella hathewayi</name>
    <dbReference type="NCBI Taxonomy" id="154046"/>
    <lineage>
        <taxon>Bacteria</taxon>
        <taxon>Bacillati</taxon>
        <taxon>Bacillota</taxon>
        <taxon>Clostridia</taxon>
        <taxon>Lachnospirales</taxon>
        <taxon>Lachnospiraceae</taxon>
        <taxon>Hungatella</taxon>
    </lineage>
</organism>